<sequence length="302" mass="34194">MEDPLEQIDWDTFLNQLPQQLDLDFLFPYSENNNSSCNNNPVVPTADDHNSSPNTVISQIENFLFSDDHANDIVSSTPSSDAEYDKLLSEIFVDEPPPCGESDGGSSRSDKDGVVAGTAEENGADETLSKKERRQVRNRDAAVRSRERKKLHVKDLEMKSKYFEGECRRLGYLLQCCYAENHALRLCLQSRGAAFGAPMTEQESAVLLMDSDHLHVAESLLLGSLLWFMGIMCQLSLPLMLLLTIVLPRENMEQKKGLRKVVLKGPESKISEYFQVQSFVNSRRCRASRTKMKLDFLLFYIL</sequence>
<evidence type="ECO:0000256" key="9">
    <source>
        <dbReference type="SAM" id="Phobius"/>
    </source>
</evidence>
<evidence type="ECO:0000259" key="10">
    <source>
        <dbReference type="PROSITE" id="PS50217"/>
    </source>
</evidence>
<dbReference type="CDD" id="cd14704">
    <property type="entry name" value="bZIP_HY5-like"/>
    <property type="match status" value="1"/>
</dbReference>
<name>A0A4P1R4D8_LUPAN</name>
<evidence type="ECO:0000256" key="1">
    <source>
        <dbReference type="ARBA" id="ARBA00004123"/>
    </source>
</evidence>
<evidence type="ECO:0000256" key="5">
    <source>
        <dbReference type="ARBA" id="ARBA00023125"/>
    </source>
</evidence>
<keyword evidence="9" id="KW-0472">Membrane</keyword>
<keyword evidence="5" id="KW-0238">DNA-binding</keyword>
<keyword evidence="7" id="KW-0539">Nucleus</keyword>
<dbReference type="GO" id="GO:0003700">
    <property type="term" value="F:DNA-binding transcription factor activity"/>
    <property type="evidence" value="ECO:0007669"/>
    <property type="project" value="InterPro"/>
</dbReference>
<evidence type="ECO:0000256" key="2">
    <source>
        <dbReference type="ARBA" id="ARBA00004389"/>
    </source>
</evidence>
<dbReference type="GO" id="GO:0003677">
    <property type="term" value="F:DNA binding"/>
    <property type="evidence" value="ECO:0007669"/>
    <property type="project" value="UniProtKB-KW"/>
</dbReference>
<dbReference type="EMBL" id="CM007371">
    <property type="protein sequence ID" value="OIW01492.1"/>
    <property type="molecule type" value="Genomic_DNA"/>
</dbReference>
<accession>A0A4P1R4D8</accession>
<keyword evidence="4" id="KW-0805">Transcription regulation</keyword>
<protein>
    <recommendedName>
        <fullName evidence="10">BZIP domain-containing protein</fullName>
    </recommendedName>
</protein>
<keyword evidence="9" id="KW-1133">Transmembrane helix</keyword>
<gene>
    <name evidence="11" type="ORF">TanjilG_19418</name>
</gene>
<dbReference type="AlphaFoldDB" id="A0A4P1R4D8"/>
<dbReference type="Proteomes" id="UP000188354">
    <property type="component" value="Chromosome LG11"/>
</dbReference>
<evidence type="ECO:0000256" key="8">
    <source>
        <dbReference type="SAM" id="MobiDB-lite"/>
    </source>
</evidence>
<evidence type="ECO:0000313" key="11">
    <source>
        <dbReference type="EMBL" id="OIW01492.1"/>
    </source>
</evidence>
<dbReference type="Pfam" id="PF00170">
    <property type="entry name" value="bZIP_1"/>
    <property type="match status" value="1"/>
</dbReference>
<dbReference type="PANTHER" id="PTHR47416">
    <property type="entry name" value="BASIC-LEUCINE ZIPPER TRANSCRIPTION FACTOR F-RELATED"/>
    <property type="match status" value="1"/>
</dbReference>
<proteinExistence type="inferred from homology"/>
<evidence type="ECO:0000313" key="12">
    <source>
        <dbReference type="Proteomes" id="UP000188354"/>
    </source>
</evidence>
<dbReference type="Gene3D" id="1.20.5.170">
    <property type="match status" value="1"/>
</dbReference>
<feature type="region of interest" description="Disordered" evidence="8">
    <location>
        <begin position="93"/>
        <end position="145"/>
    </location>
</feature>
<dbReference type="InterPro" id="IPR004827">
    <property type="entry name" value="bZIP"/>
</dbReference>
<evidence type="ECO:0000256" key="3">
    <source>
        <dbReference type="ARBA" id="ARBA00007163"/>
    </source>
</evidence>
<dbReference type="SUPFAM" id="SSF57959">
    <property type="entry name" value="Leucine zipper domain"/>
    <property type="match status" value="1"/>
</dbReference>
<dbReference type="STRING" id="3871.A0A4P1R4D8"/>
<feature type="compositionally biased region" description="Basic and acidic residues" evidence="8">
    <location>
        <begin position="127"/>
        <end position="145"/>
    </location>
</feature>
<comment type="similarity">
    <text evidence="3">Belongs to the bZIP family.</text>
</comment>
<dbReference type="Gramene" id="OIW01492">
    <property type="protein sequence ID" value="OIW01492"/>
    <property type="gene ID" value="TanjilG_19418"/>
</dbReference>
<comment type="subcellular location">
    <subcellularLocation>
        <location evidence="2">Endoplasmic reticulum membrane</location>
        <topology evidence="2">Single-pass membrane protein</topology>
    </subcellularLocation>
    <subcellularLocation>
        <location evidence="1">Nucleus</location>
    </subcellularLocation>
</comment>
<keyword evidence="12" id="KW-1185">Reference proteome</keyword>
<keyword evidence="9" id="KW-0812">Transmembrane</keyword>
<keyword evidence="6" id="KW-0804">Transcription</keyword>
<evidence type="ECO:0000256" key="7">
    <source>
        <dbReference type="ARBA" id="ARBA00023242"/>
    </source>
</evidence>
<dbReference type="GO" id="GO:0005634">
    <property type="term" value="C:nucleus"/>
    <property type="evidence" value="ECO:0007669"/>
    <property type="project" value="UniProtKB-SubCell"/>
</dbReference>
<feature type="domain" description="BZIP" evidence="10">
    <location>
        <begin position="128"/>
        <end position="170"/>
    </location>
</feature>
<evidence type="ECO:0000256" key="6">
    <source>
        <dbReference type="ARBA" id="ARBA00023163"/>
    </source>
</evidence>
<reference evidence="11 12" key="1">
    <citation type="journal article" date="2017" name="Plant Biotechnol. J.">
        <title>A comprehensive draft genome sequence for lupin (Lupinus angustifolius), an emerging health food: insights into plant-microbe interactions and legume evolution.</title>
        <authorList>
            <person name="Hane J.K."/>
            <person name="Ming Y."/>
            <person name="Kamphuis L.G."/>
            <person name="Nelson M.N."/>
            <person name="Garg G."/>
            <person name="Atkins C.A."/>
            <person name="Bayer P.E."/>
            <person name="Bravo A."/>
            <person name="Bringans S."/>
            <person name="Cannon S."/>
            <person name="Edwards D."/>
            <person name="Foley R."/>
            <person name="Gao L.L."/>
            <person name="Harrison M.J."/>
            <person name="Huang W."/>
            <person name="Hurgobin B."/>
            <person name="Li S."/>
            <person name="Liu C.W."/>
            <person name="McGrath A."/>
            <person name="Morahan G."/>
            <person name="Murray J."/>
            <person name="Weller J."/>
            <person name="Jian J."/>
            <person name="Singh K.B."/>
        </authorList>
    </citation>
    <scope>NUCLEOTIDE SEQUENCE [LARGE SCALE GENOMIC DNA]</scope>
    <source>
        <strain evidence="12">cv. Tanjil</strain>
        <tissue evidence="11">Whole plant</tissue>
    </source>
</reference>
<organism evidence="11 12">
    <name type="scientific">Lupinus angustifolius</name>
    <name type="common">Narrow-leaved blue lupine</name>
    <dbReference type="NCBI Taxonomy" id="3871"/>
    <lineage>
        <taxon>Eukaryota</taxon>
        <taxon>Viridiplantae</taxon>
        <taxon>Streptophyta</taxon>
        <taxon>Embryophyta</taxon>
        <taxon>Tracheophyta</taxon>
        <taxon>Spermatophyta</taxon>
        <taxon>Magnoliopsida</taxon>
        <taxon>eudicotyledons</taxon>
        <taxon>Gunneridae</taxon>
        <taxon>Pentapetalae</taxon>
        <taxon>rosids</taxon>
        <taxon>fabids</taxon>
        <taxon>Fabales</taxon>
        <taxon>Fabaceae</taxon>
        <taxon>Papilionoideae</taxon>
        <taxon>50 kb inversion clade</taxon>
        <taxon>genistoids sensu lato</taxon>
        <taxon>core genistoids</taxon>
        <taxon>Genisteae</taxon>
        <taxon>Lupinus</taxon>
    </lineage>
</organism>
<dbReference type="PANTHER" id="PTHR47416:SF8">
    <property type="entry name" value="BASIC-LEUCINE ZIPPER TRANSCRIPTION FACTOR E-RELATED"/>
    <property type="match status" value="1"/>
</dbReference>
<dbReference type="InterPro" id="IPR046347">
    <property type="entry name" value="bZIP_sf"/>
</dbReference>
<evidence type="ECO:0000256" key="4">
    <source>
        <dbReference type="ARBA" id="ARBA00023015"/>
    </source>
</evidence>
<dbReference type="PROSITE" id="PS50217">
    <property type="entry name" value="BZIP"/>
    <property type="match status" value="1"/>
</dbReference>
<dbReference type="GO" id="GO:0005789">
    <property type="term" value="C:endoplasmic reticulum membrane"/>
    <property type="evidence" value="ECO:0007669"/>
    <property type="project" value="UniProtKB-SubCell"/>
</dbReference>
<dbReference type="PROSITE" id="PS00036">
    <property type="entry name" value="BZIP_BASIC"/>
    <property type="match status" value="1"/>
</dbReference>
<feature type="transmembrane region" description="Helical" evidence="9">
    <location>
        <begin position="225"/>
        <end position="247"/>
    </location>
</feature>